<dbReference type="SUPFAM" id="SSF55781">
    <property type="entry name" value="GAF domain-like"/>
    <property type="match status" value="1"/>
</dbReference>
<dbReference type="Gene3D" id="3.30.450.40">
    <property type="match status" value="1"/>
</dbReference>
<dbReference type="Pfam" id="PF13185">
    <property type="entry name" value="GAF_2"/>
    <property type="match status" value="1"/>
</dbReference>
<proteinExistence type="predicted"/>
<gene>
    <name evidence="2" type="ORF">LZ016_10470</name>
</gene>
<evidence type="ECO:0000313" key="3">
    <source>
        <dbReference type="Proteomes" id="UP001203058"/>
    </source>
</evidence>
<evidence type="ECO:0000313" key="2">
    <source>
        <dbReference type="EMBL" id="MCH8616523.1"/>
    </source>
</evidence>
<accession>A0ABS9VNH7</accession>
<reference evidence="2 3" key="1">
    <citation type="submission" date="2022-03" db="EMBL/GenBank/DDBJ databases">
        <authorList>
            <person name="Jo J.-H."/>
            <person name="Im W.-T."/>
        </authorList>
    </citation>
    <scope>NUCLEOTIDE SEQUENCE [LARGE SCALE GENOMIC DNA]</scope>
    <source>
        <strain evidence="2 3">SM33</strain>
    </source>
</reference>
<protein>
    <submittedName>
        <fullName evidence="2">GAF domain-containing protein</fullName>
    </submittedName>
</protein>
<name>A0ABS9VNH7_9SPHN</name>
<dbReference type="Proteomes" id="UP001203058">
    <property type="component" value="Unassembled WGS sequence"/>
</dbReference>
<dbReference type="InterPro" id="IPR029016">
    <property type="entry name" value="GAF-like_dom_sf"/>
</dbReference>
<evidence type="ECO:0000259" key="1">
    <source>
        <dbReference type="SMART" id="SM00065"/>
    </source>
</evidence>
<organism evidence="2 3">
    <name type="scientific">Sphingomonas telluris</name>
    <dbReference type="NCBI Taxonomy" id="2907998"/>
    <lineage>
        <taxon>Bacteria</taxon>
        <taxon>Pseudomonadati</taxon>
        <taxon>Pseudomonadota</taxon>
        <taxon>Alphaproteobacteria</taxon>
        <taxon>Sphingomonadales</taxon>
        <taxon>Sphingomonadaceae</taxon>
        <taxon>Sphingomonas</taxon>
    </lineage>
</organism>
<dbReference type="InterPro" id="IPR003018">
    <property type="entry name" value="GAF"/>
</dbReference>
<comment type="caution">
    <text evidence="2">The sequence shown here is derived from an EMBL/GenBank/DDBJ whole genome shotgun (WGS) entry which is preliminary data.</text>
</comment>
<dbReference type="EMBL" id="JAKZHW010000001">
    <property type="protein sequence ID" value="MCH8616523.1"/>
    <property type="molecule type" value="Genomic_DNA"/>
</dbReference>
<dbReference type="SMART" id="SM00065">
    <property type="entry name" value="GAF"/>
    <property type="match status" value="1"/>
</dbReference>
<feature type="domain" description="GAF" evidence="1">
    <location>
        <begin position="27"/>
        <end position="180"/>
    </location>
</feature>
<sequence>MPFAAALRESLQERGREIPAEFERGDSLEDVLNRHLRTVEQMGGDDVSTCILLLSPDGKRLSVGAAPTLPASYCRPGDSFEIGLSHGSCAAAAYLGRPVYSVDIETDPIWADFGEVALQHGYRSCWSTPIRNPNGAIVGTFAILHRTVGMPTHEEIEAIEMITGHVAEAIMWSRGSEFIARPDRHQSDAPKLKLVSNNQEACDPATQLVTLVENLHSKAADLDRCANRAESDADAHALKKTAELSRMLIANIMLQIELISSRNSAR</sequence>
<dbReference type="RefSeq" id="WP_241447319.1">
    <property type="nucleotide sequence ID" value="NZ_JAKZHW010000001.1"/>
</dbReference>
<keyword evidence="3" id="KW-1185">Reference proteome</keyword>